<dbReference type="SUPFAM" id="SSF48371">
    <property type="entry name" value="ARM repeat"/>
    <property type="match status" value="1"/>
</dbReference>
<dbReference type="Pfam" id="PF13251">
    <property type="entry name" value="DUF4042"/>
    <property type="match status" value="1"/>
</dbReference>
<keyword evidence="4" id="KW-1185">Reference proteome</keyword>
<protein>
    <recommendedName>
        <fullName evidence="2">DUF4042 domain-containing protein</fullName>
    </recommendedName>
</protein>
<evidence type="ECO:0000259" key="2">
    <source>
        <dbReference type="Pfam" id="PF13251"/>
    </source>
</evidence>
<gene>
    <name evidence="3" type="ORF">C6P46_002532</name>
</gene>
<feature type="region of interest" description="Disordered" evidence="1">
    <location>
        <begin position="206"/>
        <end position="259"/>
    </location>
</feature>
<dbReference type="AlphaFoldDB" id="A0A9P7B9Z2"/>
<feature type="compositionally biased region" description="Polar residues" evidence="1">
    <location>
        <begin position="206"/>
        <end position="222"/>
    </location>
</feature>
<dbReference type="PANTHER" id="PTHR13366">
    <property type="entry name" value="MALARIA ANTIGEN-RELATED"/>
    <property type="match status" value="1"/>
</dbReference>
<sequence length="846" mass="91025">MQALESARRAIEQLGLEVPVDAESQHAVRPDSDALHLWLECLQLPEQSEEDLVLILRAIRDAEAIVVAVARLLLPDNPLPVRGQAAGCLLQYISICKADARQRTAPVLLASISKALGPIKFQLATGGQRLYRFVSTCLRILAVLVSQTLLNDEDQCRTLVGVVAAWVFTGTQARSGLASPAPNKSRIPSTTPGASQLSFGVMSAFAQQSPQKRTPRPRQNSDASTSARSISLASSRGGSENRLSDSESETESEAGQPRRAAQLRLDALGVLQTVAATDARVLHKHWHLFLADSPFLRNRPTFFSLIESDPSRTVRTRAALTLKCMLEGSEAFLAIAEERTTKAAFTSLSRQVGETVVEMHLSLAHCLEQTPTAVGQIEAHLAQLSLAETLGRVAPYGRLQRPLAWALSKAIIPLLHQDGKLSRLPACLIRNLPADGHFVYADSRLLQGAIFALCAITHRQIATSSKALFEWQALLSAATTLLHTDKEPRAWQLLSAIAESQTPADWSSTLDRAAAKFGTVAAETQLAQVSLATSLLRLEPPAARQNVLLIVSQALQSPYTIVVAAACAALSFLQACDHSSIDPWTTAIALVASAGSNDITRAAVRAIGVMAKDHQRDGQLPEQVHEAAILALLALLDCDTPSESATFDATADAGETTWSLANLCDLLPSRATLSYSNTRLLDLASLLAVRDEDDEQIASNAFRIMTSVYKCRAATVAAEATSTSAALCIGMKHSAAKVRWNACIAASAFLGATSVGEPTSSTQSVIKTLIDRLAQDSSYKVRIHAANAVIAVSSTTSYEQELVQVCRTALEQLEAQLSTYEIANRERAHAEVLVKRVKTLLSRRPN</sequence>
<dbReference type="EMBL" id="PUHQ01000002">
    <property type="protein sequence ID" value="KAG0667121.1"/>
    <property type="molecule type" value="Genomic_DNA"/>
</dbReference>
<feature type="domain" description="DUF4042" evidence="2">
    <location>
        <begin position="263"/>
        <end position="416"/>
    </location>
</feature>
<dbReference type="InterPro" id="IPR052107">
    <property type="entry name" value="HEAT6"/>
</dbReference>
<dbReference type="InterPro" id="IPR016024">
    <property type="entry name" value="ARM-type_fold"/>
</dbReference>
<name>A0A9P7B9Z2_RHOMI</name>
<evidence type="ECO:0000313" key="3">
    <source>
        <dbReference type="EMBL" id="KAG0667121.1"/>
    </source>
</evidence>
<evidence type="ECO:0000313" key="4">
    <source>
        <dbReference type="Proteomes" id="UP000777482"/>
    </source>
</evidence>
<comment type="caution">
    <text evidence="3">The sequence shown here is derived from an EMBL/GenBank/DDBJ whole genome shotgun (WGS) entry which is preliminary data.</text>
</comment>
<organism evidence="3 4">
    <name type="scientific">Rhodotorula mucilaginosa</name>
    <name type="common">Yeast</name>
    <name type="synonym">Rhodotorula rubra</name>
    <dbReference type="NCBI Taxonomy" id="5537"/>
    <lineage>
        <taxon>Eukaryota</taxon>
        <taxon>Fungi</taxon>
        <taxon>Dikarya</taxon>
        <taxon>Basidiomycota</taxon>
        <taxon>Pucciniomycotina</taxon>
        <taxon>Microbotryomycetes</taxon>
        <taxon>Sporidiobolales</taxon>
        <taxon>Sporidiobolaceae</taxon>
        <taxon>Rhodotorula</taxon>
    </lineage>
</organism>
<feature type="compositionally biased region" description="Low complexity" evidence="1">
    <location>
        <begin position="223"/>
        <end position="238"/>
    </location>
</feature>
<accession>A0A9P7B9Z2</accession>
<evidence type="ECO:0000256" key="1">
    <source>
        <dbReference type="SAM" id="MobiDB-lite"/>
    </source>
</evidence>
<dbReference type="Proteomes" id="UP000777482">
    <property type="component" value="Unassembled WGS sequence"/>
</dbReference>
<reference evidence="3 4" key="1">
    <citation type="submission" date="2020-11" db="EMBL/GenBank/DDBJ databases">
        <title>Kefir isolates.</title>
        <authorList>
            <person name="Marcisauskas S."/>
            <person name="Kim Y."/>
            <person name="Blasche S."/>
        </authorList>
    </citation>
    <scope>NUCLEOTIDE SEQUENCE [LARGE SCALE GENOMIC DNA]</scope>
    <source>
        <strain evidence="3 4">KR</strain>
    </source>
</reference>
<dbReference type="OrthoDB" id="422637at2759"/>
<dbReference type="InterPro" id="IPR025283">
    <property type="entry name" value="DUF4042"/>
</dbReference>
<proteinExistence type="predicted"/>
<dbReference type="PANTHER" id="PTHR13366:SF0">
    <property type="entry name" value="HEAT REPEAT-CONTAINING PROTEIN 6"/>
    <property type="match status" value="1"/>
</dbReference>